<feature type="transmembrane region" description="Helical" evidence="16">
    <location>
        <begin position="20"/>
        <end position="41"/>
    </location>
</feature>
<evidence type="ECO:0000256" key="16">
    <source>
        <dbReference type="SAM" id="Phobius"/>
    </source>
</evidence>
<gene>
    <name evidence="19" type="ORF">J2Z37_003994</name>
</gene>
<reference evidence="19 20" key="1">
    <citation type="submission" date="2021-03" db="EMBL/GenBank/DDBJ databases">
        <title>Genomic Encyclopedia of Type Strains, Phase IV (KMG-IV): sequencing the most valuable type-strain genomes for metagenomic binning, comparative biology and taxonomic classification.</title>
        <authorList>
            <person name="Goeker M."/>
        </authorList>
    </citation>
    <scope>NUCLEOTIDE SEQUENCE [LARGE SCALE GENOMIC DNA]</scope>
    <source>
        <strain evidence="19 20">DSM 24738</strain>
    </source>
</reference>
<keyword evidence="20" id="KW-1185">Reference proteome</keyword>
<feature type="region of interest" description="Disordered" evidence="15">
    <location>
        <begin position="659"/>
        <end position="678"/>
    </location>
</feature>
<dbReference type="SUPFAM" id="SSF53955">
    <property type="entry name" value="Lysozyme-like"/>
    <property type="match status" value="1"/>
</dbReference>
<dbReference type="InterPro" id="IPR023346">
    <property type="entry name" value="Lysozyme-like_dom_sf"/>
</dbReference>
<dbReference type="InterPro" id="IPR036950">
    <property type="entry name" value="PBP_transglycosylase"/>
</dbReference>
<feature type="domain" description="Glycosyl transferase family 51" evidence="18">
    <location>
        <begin position="62"/>
        <end position="237"/>
    </location>
</feature>
<keyword evidence="4" id="KW-0645">Protease</keyword>
<dbReference type="Proteomes" id="UP001519343">
    <property type="component" value="Unassembled WGS sequence"/>
</dbReference>
<evidence type="ECO:0000313" key="20">
    <source>
        <dbReference type="Proteomes" id="UP001519343"/>
    </source>
</evidence>
<dbReference type="EMBL" id="JAGGKT010000015">
    <property type="protein sequence ID" value="MBP1933977.1"/>
    <property type="molecule type" value="Genomic_DNA"/>
</dbReference>
<dbReference type="InterPro" id="IPR050396">
    <property type="entry name" value="Glycosyltr_51/Transpeptidase"/>
</dbReference>
<evidence type="ECO:0000256" key="8">
    <source>
        <dbReference type="ARBA" id="ARBA00022960"/>
    </source>
</evidence>
<organism evidence="19 20">
    <name type="scientific">Ammoniphilus resinae</name>
    <dbReference type="NCBI Taxonomy" id="861532"/>
    <lineage>
        <taxon>Bacteria</taxon>
        <taxon>Bacillati</taxon>
        <taxon>Bacillota</taxon>
        <taxon>Bacilli</taxon>
        <taxon>Bacillales</taxon>
        <taxon>Paenibacillaceae</taxon>
        <taxon>Aneurinibacillus group</taxon>
        <taxon>Ammoniphilus</taxon>
    </lineage>
</organism>
<evidence type="ECO:0000256" key="10">
    <source>
        <dbReference type="ARBA" id="ARBA00023136"/>
    </source>
</evidence>
<comment type="caution">
    <text evidence="19">The sequence shown here is derived from an EMBL/GenBank/DDBJ whole genome shotgun (WGS) entry which is preliminary data.</text>
</comment>
<keyword evidence="8" id="KW-0133">Cell shape</keyword>
<keyword evidence="11" id="KW-0511">Multifunctional enzyme</keyword>
<evidence type="ECO:0000256" key="2">
    <source>
        <dbReference type="ARBA" id="ARBA00022475"/>
    </source>
</evidence>
<evidence type="ECO:0000256" key="13">
    <source>
        <dbReference type="ARBA" id="ARBA00034000"/>
    </source>
</evidence>
<keyword evidence="12" id="KW-0961">Cell wall biogenesis/degradation</keyword>
<evidence type="ECO:0000256" key="4">
    <source>
        <dbReference type="ARBA" id="ARBA00022670"/>
    </source>
</evidence>
<dbReference type="InterPro" id="IPR001460">
    <property type="entry name" value="PCN-bd_Tpept"/>
</dbReference>
<keyword evidence="16" id="KW-1133">Transmembrane helix</keyword>
<evidence type="ECO:0000256" key="12">
    <source>
        <dbReference type="ARBA" id="ARBA00023316"/>
    </source>
</evidence>
<dbReference type="RefSeq" id="WP_209811990.1">
    <property type="nucleotide sequence ID" value="NZ_JAGGKT010000015.1"/>
</dbReference>
<comment type="subcellular location">
    <subcellularLocation>
        <location evidence="1">Cell membrane</location>
    </subcellularLocation>
</comment>
<protein>
    <submittedName>
        <fullName evidence="19">1A family penicillin-binding protein</fullName>
    </submittedName>
</protein>
<comment type="catalytic activity">
    <reaction evidence="14">
        <text>[GlcNAc-(1-&gt;4)-Mur2Ac(oyl-L-Ala-gamma-D-Glu-L-Lys-D-Ala-D-Ala)](n)-di-trans,octa-cis-undecaprenyl diphosphate + beta-D-GlcNAc-(1-&gt;4)-Mur2Ac(oyl-L-Ala-gamma-D-Glu-L-Lys-D-Ala-D-Ala)-di-trans,octa-cis-undecaprenyl diphosphate = [GlcNAc-(1-&gt;4)-Mur2Ac(oyl-L-Ala-gamma-D-Glu-L-Lys-D-Ala-D-Ala)](n+1)-di-trans,octa-cis-undecaprenyl diphosphate + di-trans,octa-cis-undecaprenyl diphosphate + H(+)</text>
        <dbReference type="Rhea" id="RHEA:23708"/>
        <dbReference type="Rhea" id="RHEA-COMP:9602"/>
        <dbReference type="Rhea" id="RHEA-COMP:9603"/>
        <dbReference type="ChEBI" id="CHEBI:15378"/>
        <dbReference type="ChEBI" id="CHEBI:58405"/>
        <dbReference type="ChEBI" id="CHEBI:60033"/>
        <dbReference type="ChEBI" id="CHEBI:78435"/>
        <dbReference type="EC" id="2.4.99.28"/>
    </reaction>
</comment>
<evidence type="ECO:0000256" key="15">
    <source>
        <dbReference type="SAM" id="MobiDB-lite"/>
    </source>
</evidence>
<dbReference type="Pfam" id="PF00912">
    <property type="entry name" value="Transgly"/>
    <property type="match status" value="1"/>
</dbReference>
<keyword evidence="9" id="KW-0573">Peptidoglycan synthesis</keyword>
<keyword evidence="2" id="KW-1003">Cell membrane</keyword>
<evidence type="ECO:0000256" key="5">
    <source>
        <dbReference type="ARBA" id="ARBA00022676"/>
    </source>
</evidence>
<dbReference type="PANTHER" id="PTHR32282">
    <property type="entry name" value="BINDING PROTEIN TRANSPEPTIDASE, PUTATIVE-RELATED"/>
    <property type="match status" value="1"/>
</dbReference>
<sequence>MEVIRNVQLIRILRWMRKLFLIGLLFSFILAVSSTFGILYLRSQPMPPSIIEQTSTIYAENGDVIDTLFSGENRTIVPLERISPGLVQATVAIEDRKFYDHMGFDFKRLAKAILVDIQHMAKVQGASTISQQLARNLYLTLDKTWERKIKEAILTIQLELNYSKDKIIEMYLNQIYYGHAAYGAEAAAKTYFGKHAADLTLAESAMLAGIPKGPAFYSPYLNMENAKNRQKIVLNAMVQQQMISREEADLAMQEEIKLAGLVPSEEKVIAPYYRDYITYLVKEKYQLPEEQLVNGGLKIYTTLDPVMQKKAEEVVAKYLPKDRPLQAALVAVDPATGAIKAMVGGRDYEESQYNRVFAKRQPGSSFKAFLYFAALENGYTPLTEIKSEPTIFNYGRNKEQLYIPKNFGDQYPYDFINLREAIAKSDNIFAVKTNMLLGPEKLVETAGRLGIETPLKPLPSLALGTIPVSPMEMAVGFSTIANLGERVEPLAILKIEDQQGNVLVEEKPVRTKVAEKAPAFLLTHLLQSVFEDNVGTAHRVSSFLHRPVAGKTGTTDYDSWLVGFTPQLSVAVWTGFDEGRKMDSFDDARIAAPLWAEFMETALAGQPPALFPIPDGVHGVYINPDNMRLATEYCPVQQLVYFADGTEPVEYCQEHVPAGETIDPEKKDAADQEPEKNPSILRRMFQWW</sequence>
<evidence type="ECO:0000313" key="19">
    <source>
        <dbReference type="EMBL" id="MBP1933977.1"/>
    </source>
</evidence>
<dbReference type="Gene3D" id="1.10.3810.10">
    <property type="entry name" value="Biosynthetic peptidoglycan transglycosylase-like"/>
    <property type="match status" value="1"/>
</dbReference>
<keyword evidence="3" id="KW-0121">Carboxypeptidase</keyword>
<feature type="compositionally biased region" description="Basic and acidic residues" evidence="15">
    <location>
        <begin position="663"/>
        <end position="676"/>
    </location>
</feature>
<evidence type="ECO:0000256" key="1">
    <source>
        <dbReference type="ARBA" id="ARBA00004236"/>
    </source>
</evidence>
<dbReference type="Pfam" id="PF00905">
    <property type="entry name" value="Transpeptidase"/>
    <property type="match status" value="1"/>
</dbReference>
<keyword evidence="10 16" id="KW-0472">Membrane</keyword>
<keyword evidence="6" id="KW-0808">Transferase</keyword>
<dbReference type="InterPro" id="IPR001264">
    <property type="entry name" value="Glyco_trans_51"/>
</dbReference>
<dbReference type="InterPro" id="IPR012338">
    <property type="entry name" value="Beta-lactam/transpept-like"/>
</dbReference>
<dbReference type="NCBIfam" id="TIGR02074">
    <property type="entry name" value="PBP_1a_fam"/>
    <property type="match status" value="1"/>
</dbReference>
<evidence type="ECO:0000259" key="18">
    <source>
        <dbReference type="Pfam" id="PF00912"/>
    </source>
</evidence>
<keyword evidence="16" id="KW-0812">Transmembrane</keyword>
<evidence type="ECO:0000256" key="3">
    <source>
        <dbReference type="ARBA" id="ARBA00022645"/>
    </source>
</evidence>
<evidence type="ECO:0000256" key="6">
    <source>
        <dbReference type="ARBA" id="ARBA00022679"/>
    </source>
</evidence>
<accession>A0ABS4GUM7</accession>
<evidence type="ECO:0000256" key="7">
    <source>
        <dbReference type="ARBA" id="ARBA00022801"/>
    </source>
</evidence>
<dbReference type="PANTHER" id="PTHR32282:SF11">
    <property type="entry name" value="PENICILLIN-BINDING PROTEIN 1B"/>
    <property type="match status" value="1"/>
</dbReference>
<proteinExistence type="predicted"/>
<evidence type="ECO:0000256" key="11">
    <source>
        <dbReference type="ARBA" id="ARBA00023268"/>
    </source>
</evidence>
<dbReference type="Gene3D" id="3.40.710.10">
    <property type="entry name" value="DD-peptidase/beta-lactamase superfamily"/>
    <property type="match status" value="1"/>
</dbReference>
<keyword evidence="7" id="KW-0378">Hydrolase</keyword>
<evidence type="ECO:0000256" key="14">
    <source>
        <dbReference type="ARBA" id="ARBA00049902"/>
    </source>
</evidence>
<comment type="catalytic activity">
    <reaction evidence="13">
        <text>Preferential cleavage: (Ac)2-L-Lys-D-Ala-|-D-Ala. Also transpeptidation of peptidyl-alanyl moieties that are N-acyl substituents of D-alanine.</text>
        <dbReference type="EC" id="3.4.16.4"/>
    </reaction>
</comment>
<evidence type="ECO:0000259" key="17">
    <source>
        <dbReference type="Pfam" id="PF00905"/>
    </source>
</evidence>
<keyword evidence="5" id="KW-0328">Glycosyltransferase</keyword>
<dbReference type="SUPFAM" id="SSF56601">
    <property type="entry name" value="beta-lactamase/transpeptidase-like"/>
    <property type="match status" value="1"/>
</dbReference>
<name>A0ABS4GUM7_9BACL</name>
<evidence type="ECO:0000256" key="9">
    <source>
        <dbReference type="ARBA" id="ARBA00022984"/>
    </source>
</evidence>
<feature type="domain" description="Penicillin-binding protein transpeptidase" evidence="17">
    <location>
        <begin position="328"/>
        <end position="598"/>
    </location>
</feature>